<dbReference type="PANTHER" id="PTHR10996">
    <property type="entry name" value="2-HYDROXYACID DEHYDROGENASE-RELATED"/>
    <property type="match status" value="1"/>
</dbReference>
<keyword evidence="1" id="KW-0521">NADP</keyword>
<evidence type="ECO:0000256" key="1">
    <source>
        <dbReference type="ARBA" id="ARBA00022857"/>
    </source>
</evidence>
<dbReference type="AlphaFoldDB" id="A0A438JJ46"/>
<dbReference type="InterPro" id="IPR006140">
    <property type="entry name" value="D-isomer_DH_NAD-bd"/>
</dbReference>
<dbReference type="GO" id="GO:0009853">
    <property type="term" value="P:photorespiration"/>
    <property type="evidence" value="ECO:0007669"/>
    <property type="project" value="UniProtKB-ARBA"/>
</dbReference>
<keyword evidence="2 5" id="KW-0560">Oxidoreductase</keyword>
<dbReference type="InterPro" id="IPR036291">
    <property type="entry name" value="NAD(P)-bd_dom_sf"/>
</dbReference>
<keyword evidence="3" id="KW-0520">NAD</keyword>
<dbReference type="GO" id="GO:0030267">
    <property type="term" value="F:glyoxylate reductase (NADPH) activity"/>
    <property type="evidence" value="ECO:0007669"/>
    <property type="project" value="UniProtKB-EC"/>
</dbReference>
<sequence length="335" mass="36262">MTAMDELPLVLVHVLPPFEIPFKGRLQSRFQLIDSSDSTFSPHARVLLCVGPAPVSSDTLRHLPSLQCIVGSSAGVDHIDLEECRRRGITVTNAGSSFCEDGADFAIGLLIDVLRRISAADRYVRAGLWPMKGDYPLGSKVMMPSTQCVLLRARPIGSFVSHGGKRVGIVGLGNIGSEIAKRLVAFGCRIAYNSRSKKSSVSFPYYANICNLAANSDILIICCALTKETHHLIDKDVMTALGKEGVIINVGRGALVNEKELVQCLVQGQIRGAGLDVFENEPDVPKELFELENVVLSPHKAIATLESLTSLQELIVGNLEAFFSNKPLLSPINLD</sequence>
<dbReference type="GO" id="GO:0016618">
    <property type="term" value="F:hydroxypyruvate reductase [NAD(P)H] activity"/>
    <property type="evidence" value="ECO:0007669"/>
    <property type="project" value="UniProtKB-ARBA"/>
</dbReference>
<dbReference type="EC" id="1.1.1.79" evidence="4"/>
<keyword evidence="8" id="KW-0670">Pyruvate</keyword>
<dbReference type="Pfam" id="PF00389">
    <property type="entry name" value="2-Hacid_dh"/>
    <property type="match status" value="1"/>
</dbReference>
<accession>A0A438JJ46</accession>
<dbReference type="Pfam" id="PF02826">
    <property type="entry name" value="2-Hacid_dh_C"/>
    <property type="match status" value="1"/>
</dbReference>
<feature type="domain" description="D-isomer specific 2-hydroxyacid dehydrogenase NAD-binding" evidence="7">
    <location>
        <begin position="107"/>
        <end position="301"/>
    </location>
</feature>
<comment type="similarity">
    <text evidence="5">Belongs to the D-isomer specific 2-hydroxyacid dehydrogenase family.</text>
</comment>
<protein>
    <recommendedName>
        <fullName evidence="4">glyoxylate reductase (NADP(+))</fullName>
        <ecNumber evidence="4">1.1.1.79</ecNumber>
    </recommendedName>
</protein>
<evidence type="ECO:0000259" key="6">
    <source>
        <dbReference type="Pfam" id="PF00389"/>
    </source>
</evidence>
<evidence type="ECO:0000313" key="8">
    <source>
        <dbReference type="EMBL" id="RVX08959.1"/>
    </source>
</evidence>
<dbReference type="PANTHER" id="PTHR10996:SF268">
    <property type="entry name" value="GLYOXYLATE_HYDROXYPYRUVATE REDUCTASE HPR3"/>
    <property type="match status" value="1"/>
</dbReference>
<evidence type="ECO:0000256" key="4">
    <source>
        <dbReference type="ARBA" id="ARBA00066661"/>
    </source>
</evidence>
<dbReference type="Proteomes" id="UP000288805">
    <property type="component" value="Unassembled WGS sequence"/>
</dbReference>
<dbReference type="Gene3D" id="3.40.50.720">
    <property type="entry name" value="NAD(P)-binding Rossmann-like Domain"/>
    <property type="match status" value="2"/>
</dbReference>
<dbReference type="InterPro" id="IPR006139">
    <property type="entry name" value="D-isomer_2_OHA_DH_cat_dom"/>
</dbReference>
<evidence type="ECO:0000256" key="3">
    <source>
        <dbReference type="ARBA" id="ARBA00023027"/>
    </source>
</evidence>
<dbReference type="InterPro" id="IPR050223">
    <property type="entry name" value="D-isomer_2-hydroxyacid_DH"/>
</dbReference>
<feature type="domain" description="D-isomer specific 2-hydroxyacid dehydrogenase catalytic" evidence="6">
    <location>
        <begin position="42"/>
        <end position="333"/>
    </location>
</feature>
<dbReference type="SUPFAM" id="SSF52283">
    <property type="entry name" value="Formate/glycerate dehydrogenase catalytic domain-like"/>
    <property type="match status" value="1"/>
</dbReference>
<dbReference type="GO" id="GO:0051287">
    <property type="term" value="F:NAD binding"/>
    <property type="evidence" value="ECO:0007669"/>
    <property type="project" value="InterPro"/>
</dbReference>
<dbReference type="FunFam" id="3.40.50.720:FF:000213">
    <property type="entry name" value="Putative 2-hydroxyacid dehydrogenase"/>
    <property type="match status" value="1"/>
</dbReference>
<dbReference type="CDD" id="cd12156">
    <property type="entry name" value="HPPR"/>
    <property type="match status" value="1"/>
</dbReference>
<evidence type="ECO:0000313" key="9">
    <source>
        <dbReference type="Proteomes" id="UP000288805"/>
    </source>
</evidence>
<gene>
    <name evidence="8" type="primary">HPR3_2</name>
    <name evidence="8" type="ORF">CK203_013986</name>
</gene>
<evidence type="ECO:0000256" key="2">
    <source>
        <dbReference type="ARBA" id="ARBA00023002"/>
    </source>
</evidence>
<organism evidence="8 9">
    <name type="scientific">Vitis vinifera</name>
    <name type="common">Grape</name>
    <dbReference type="NCBI Taxonomy" id="29760"/>
    <lineage>
        <taxon>Eukaryota</taxon>
        <taxon>Viridiplantae</taxon>
        <taxon>Streptophyta</taxon>
        <taxon>Embryophyta</taxon>
        <taxon>Tracheophyta</taxon>
        <taxon>Spermatophyta</taxon>
        <taxon>Magnoliopsida</taxon>
        <taxon>eudicotyledons</taxon>
        <taxon>Gunneridae</taxon>
        <taxon>Pentapetalae</taxon>
        <taxon>rosids</taxon>
        <taxon>Vitales</taxon>
        <taxon>Vitaceae</taxon>
        <taxon>Viteae</taxon>
        <taxon>Vitis</taxon>
    </lineage>
</organism>
<dbReference type="SUPFAM" id="SSF51735">
    <property type="entry name" value="NAD(P)-binding Rossmann-fold domains"/>
    <property type="match status" value="1"/>
</dbReference>
<dbReference type="EMBL" id="QGNW01000039">
    <property type="protein sequence ID" value="RVX08959.1"/>
    <property type="molecule type" value="Genomic_DNA"/>
</dbReference>
<dbReference type="FunFam" id="3.40.50.720:FF:001455">
    <property type="entry name" value="NAD(P)-binding Rossmann-fold superfamily protein"/>
    <property type="match status" value="1"/>
</dbReference>
<evidence type="ECO:0000259" key="7">
    <source>
        <dbReference type="Pfam" id="PF02826"/>
    </source>
</evidence>
<proteinExistence type="inferred from homology"/>
<evidence type="ECO:0000256" key="5">
    <source>
        <dbReference type="RuleBase" id="RU003719"/>
    </source>
</evidence>
<comment type="caution">
    <text evidence="8">The sequence shown here is derived from an EMBL/GenBank/DDBJ whole genome shotgun (WGS) entry which is preliminary data.</text>
</comment>
<reference evidence="8 9" key="1">
    <citation type="journal article" date="2018" name="PLoS Genet.">
        <title>Population sequencing reveals clonal diversity and ancestral inbreeding in the grapevine cultivar Chardonnay.</title>
        <authorList>
            <person name="Roach M.J."/>
            <person name="Johnson D.L."/>
            <person name="Bohlmann J."/>
            <person name="van Vuuren H.J."/>
            <person name="Jones S.J."/>
            <person name="Pretorius I.S."/>
            <person name="Schmidt S.A."/>
            <person name="Borneman A.R."/>
        </authorList>
    </citation>
    <scope>NUCLEOTIDE SEQUENCE [LARGE SCALE GENOMIC DNA]</scope>
    <source>
        <strain evidence="9">cv. Chardonnay</strain>
        <tissue evidence="8">Leaf</tissue>
    </source>
</reference>
<name>A0A438JJ46_VITVI</name>